<dbReference type="Pfam" id="PF11716">
    <property type="entry name" value="MDMPI_N"/>
    <property type="match status" value="1"/>
</dbReference>
<evidence type="ECO:0000259" key="2">
    <source>
        <dbReference type="Pfam" id="PF11716"/>
    </source>
</evidence>
<proteinExistence type="predicted"/>
<dbReference type="InterPro" id="IPR017517">
    <property type="entry name" value="Maleyloyr_isom"/>
</dbReference>
<organism evidence="3 4">
    <name type="scientific">Nocardioides humilatus</name>
    <dbReference type="NCBI Taxonomy" id="2607660"/>
    <lineage>
        <taxon>Bacteria</taxon>
        <taxon>Bacillati</taxon>
        <taxon>Actinomycetota</taxon>
        <taxon>Actinomycetes</taxon>
        <taxon>Propionibacteriales</taxon>
        <taxon>Nocardioidaceae</taxon>
        <taxon>Nocardioides</taxon>
    </lineage>
</organism>
<evidence type="ECO:0000313" key="3">
    <source>
        <dbReference type="EMBL" id="KAA1417102.1"/>
    </source>
</evidence>
<sequence>MLAGTANDQLVGHPVSLTRATDTADSEARGEVDDGRVNPVEALLEATTRYLTALDGVTEEQLREPSQLPGWTRGHVVAHIALNAHGFARALRGTRTGEPIPMYDSPEARNADIEERASGSRDELAAFNQMASLRLAGELRLMKALATIERLPGGVVLDAAQVVELRWREVEIHHADLDIGYLPSHWPTPFAAYLLETAADDRSQEVSLTLHARDIDKTVLVGKGGHGVAGSAGDLAWWLVGRGSGEGLTSTRPLPELGSWK</sequence>
<dbReference type="InterPro" id="IPR036527">
    <property type="entry name" value="SCP2_sterol-bd_dom_sf"/>
</dbReference>
<dbReference type="Proteomes" id="UP000325003">
    <property type="component" value="Unassembled WGS sequence"/>
</dbReference>
<gene>
    <name evidence="3" type="ORF">F0U44_18190</name>
</gene>
<dbReference type="NCBIfam" id="TIGR03083">
    <property type="entry name" value="maleylpyruvate isomerase family mycothiol-dependent enzyme"/>
    <property type="match status" value="1"/>
</dbReference>
<dbReference type="GO" id="GO:0046872">
    <property type="term" value="F:metal ion binding"/>
    <property type="evidence" value="ECO:0007669"/>
    <property type="project" value="InterPro"/>
</dbReference>
<accession>A0A5B1L904</accession>
<feature type="region of interest" description="Disordered" evidence="1">
    <location>
        <begin position="1"/>
        <end position="33"/>
    </location>
</feature>
<protein>
    <submittedName>
        <fullName evidence="3">Maleylpyruvate isomerase family mycothiol-dependent enzyme</fullName>
    </submittedName>
</protein>
<keyword evidence="3" id="KW-0670">Pyruvate</keyword>
<reference evidence="3 4" key="2">
    <citation type="submission" date="2019-09" db="EMBL/GenBank/DDBJ databases">
        <authorList>
            <person name="Jin C."/>
        </authorList>
    </citation>
    <scope>NUCLEOTIDE SEQUENCE [LARGE SCALE GENOMIC DNA]</scope>
    <source>
        <strain evidence="3 4">BN130099</strain>
    </source>
</reference>
<dbReference type="SUPFAM" id="SSF109854">
    <property type="entry name" value="DinB/YfiT-like putative metalloenzymes"/>
    <property type="match status" value="1"/>
</dbReference>
<feature type="domain" description="Mycothiol-dependent maleylpyruvate isomerase metal-binding" evidence="2">
    <location>
        <begin position="44"/>
        <end position="177"/>
    </location>
</feature>
<dbReference type="SUPFAM" id="SSF55718">
    <property type="entry name" value="SCP-like"/>
    <property type="match status" value="1"/>
</dbReference>
<dbReference type="InterPro" id="IPR024344">
    <property type="entry name" value="MDMPI_metal-binding"/>
</dbReference>
<keyword evidence="3" id="KW-0413">Isomerase</keyword>
<reference evidence="3 4" key="1">
    <citation type="submission" date="2019-09" db="EMBL/GenBank/DDBJ databases">
        <title>Nocardioides panacisoli sp. nov., isolated from the soil of a ginseng field.</title>
        <authorList>
            <person name="Cho C."/>
        </authorList>
    </citation>
    <scope>NUCLEOTIDE SEQUENCE [LARGE SCALE GENOMIC DNA]</scope>
    <source>
        <strain evidence="3 4">BN130099</strain>
    </source>
</reference>
<evidence type="ECO:0000256" key="1">
    <source>
        <dbReference type="SAM" id="MobiDB-lite"/>
    </source>
</evidence>
<dbReference type="Gene3D" id="1.20.120.450">
    <property type="entry name" value="dinb family like domain"/>
    <property type="match status" value="1"/>
</dbReference>
<comment type="caution">
    <text evidence="3">The sequence shown here is derived from an EMBL/GenBank/DDBJ whole genome shotgun (WGS) entry which is preliminary data.</text>
</comment>
<dbReference type="AlphaFoldDB" id="A0A5B1L904"/>
<dbReference type="InterPro" id="IPR034660">
    <property type="entry name" value="DinB/YfiT-like"/>
</dbReference>
<name>A0A5B1L904_9ACTN</name>
<evidence type="ECO:0000313" key="4">
    <source>
        <dbReference type="Proteomes" id="UP000325003"/>
    </source>
</evidence>
<dbReference type="GO" id="GO:0016853">
    <property type="term" value="F:isomerase activity"/>
    <property type="evidence" value="ECO:0007669"/>
    <property type="project" value="UniProtKB-KW"/>
</dbReference>
<keyword evidence="4" id="KW-1185">Reference proteome</keyword>
<dbReference type="EMBL" id="VUJV01000006">
    <property type="protein sequence ID" value="KAA1417102.1"/>
    <property type="molecule type" value="Genomic_DNA"/>
</dbReference>